<comment type="function">
    <text evidence="6">The RuvA-RuvB-RuvC complex processes Holliday junction (HJ) DNA during genetic recombination and DNA repair, while the RuvA-RuvB complex plays an important role in the rescue of blocked DNA replication forks via replication fork reversal (RFR). RuvA specifically binds to HJ cruciform DNA, conferring on it an open structure. The RuvB hexamer acts as an ATP-dependent pump, pulling dsDNA into and through the RuvAB complex. HJ branch migration allows RuvC to scan DNA until it finds its consensus sequence, where it cleaves and resolves the cruciform DNA.</text>
</comment>
<evidence type="ECO:0000256" key="1">
    <source>
        <dbReference type="ARBA" id="ARBA00022490"/>
    </source>
</evidence>
<dbReference type="SUPFAM" id="SSF50249">
    <property type="entry name" value="Nucleic acid-binding proteins"/>
    <property type="match status" value="1"/>
</dbReference>
<dbReference type="SUPFAM" id="SSF47781">
    <property type="entry name" value="RuvA domain 2-like"/>
    <property type="match status" value="1"/>
</dbReference>
<dbReference type="InterPro" id="IPR012340">
    <property type="entry name" value="NA-bd_OB-fold"/>
</dbReference>
<sequence>MLAFIKGKIIEKRLGFVIVLTAGLGYKINIGTDLSSTLAIGEEAEIYLYHQVKEDGVALYGFAKLEELEFFELLISVSGVGPRSGLNILSSARMNDLKSAIASGDSVPLVKVSGIGKKTAERLIVELKNKMDVIYDSVGGVVAGSEELEALMGLGYSAIEARNALQKTEVNASPSDRLRQALQYL</sequence>
<reference evidence="9" key="1">
    <citation type="submission" date="2017-09" db="EMBL/GenBank/DDBJ databases">
        <title>Depth-based differentiation of microbial function through sediment-hosted aquifers and enrichment of novel symbionts in the deep terrestrial subsurface.</title>
        <authorList>
            <person name="Probst A.J."/>
            <person name="Ladd B."/>
            <person name="Jarett J.K."/>
            <person name="Geller-Mcgrath D.E."/>
            <person name="Sieber C.M.K."/>
            <person name="Emerson J.B."/>
            <person name="Anantharaman K."/>
            <person name="Thomas B.C."/>
            <person name="Malmstrom R."/>
            <person name="Stieglmeier M."/>
            <person name="Klingl A."/>
            <person name="Woyke T."/>
            <person name="Ryan C.M."/>
            <person name="Banfield J.F."/>
        </authorList>
    </citation>
    <scope>NUCLEOTIDE SEQUENCE [LARGE SCALE GENOMIC DNA]</scope>
</reference>
<dbReference type="InterPro" id="IPR013849">
    <property type="entry name" value="DNA_helicase_Holl-junc_RuvA_I"/>
</dbReference>
<dbReference type="EMBL" id="PFAM01000021">
    <property type="protein sequence ID" value="PIT95875.1"/>
    <property type="molecule type" value="Genomic_DNA"/>
</dbReference>
<comment type="similarity">
    <text evidence="6">Belongs to the RuvA family.</text>
</comment>
<dbReference type="GO" id="GO:0009378">
    <property type="term" value="F:four-way junction helicase activity"/>
    <property type="evidence" value="ECO:0007669"/>
    <property type="project" value="InterPro"/>
</dbReference>
<dbReference type="InterPro" id="IPR003583">
    <property type="entry name" value="Hlx-hairpin-Hlx_DNA-bd_motif"/>
</dbReference>
<evidence type="ECO:0000256" key="3">
    <source>
        <dbReference type="ARBA" id="ARBA00023125"/>
    </source>
</evidence>
<comment type="subunit">
    <text evidence="6">Homotetramer. Forms an RuvA(8)-RuvB(12)-Holliday junction (HJ) complex. HJ DNA is sandwiched between 2 RuvA tetramers; dsDNA enters through RuvA and exits via RuvB. An RuvB hexamer assembles on each DNA strand where it exits the tetramer. Each RuvB hexamer is contacted by two RuvA subunits (via domain III) on 2 adjacent RuvB subunits; this complex drives branch migration. In the full resolvosome a probable DNA-RuvA(4)-RuvB(12)-RuvC(2) complex forms which resolves the HJ.</text>
</comment>
<comment type="domain">
    <text evidence="6">Has three domains with a flexible linker between the domains II and III and assumes an 'L' shape. Domain III is highly mobile and contacts RuvB.</text>
</comment>
<keyword evidence="1 6" id="KW-0963">Cytoplasm</keyword>
<dbReference type="Pfam" id="PF14520">
    <property type="entry name" value="HHH_5"/>
    <property type="match status" value="1"/>
</dbReference>
<dbReference type="GO" id="GO:0048476">
    <property type="term" value="C:Holliday junction resolvase complex"/>
    <property type="evidence" value="ECO:0007669"/>
    <property type="project" value="UniProtKB-UniRule"/>
</dbReference>
<comment type="subcellular location">
    <subcellularLocation>
        <location evidence="6">Cytoplasm</location>
    </subcellularLocation>
</comment>
<dbReference type="Gene3D" id="1.10.150.20">
    <property type="entry name" value="5' to 3' exonuclease, C-terminal subdomain"/>
    <property type="match status" value="1"/>
</dbReference>
<evidence type="ECO:0000313" key="8">
    <source>
        <dbReference type="EMBL" id="PIT95875.1"/>
    </source>
</evidence>
<keyword evidence="4 6" id="KW-0233">DNA recombination</keyword>
<evidence type="ECO:0000256" key="5">
    <source>
        <dbReference type="ARBA" id="ARBA00023204"/>
    </source>
</evidence>
<gene>
    <name evidence="6 8" type="primary">ruvA</name>
    <name evidence="8" type="ORF">COT94_03450</name>
</gene>
<dbReference type="GO" id="GO:0006281">
    <property type="term" value="P:DNA repair"/>
    <property type="evidence" value="ECO:0007669"/>
    <property type="project" value="UniProtKB-UniRule"/>
</dbReference>
<dbReference type="HAMAP" id="MF_00031">
    <property type="entry name" value="DNA_HJ_migration_RuvA"/>
    <property type="match status" value="1"/>
</dbReference>
<dbReference type="Proteomes" id="UP000228533">
    <property type="component" value="Unassembled WGS sequence"/>
</dbReference>
<accession>A0A2M6WSY4</accession>
<evidence type="ECO:0000256" key="4">
    <source>
        <dbReference type="ARBA" id="ARBA00023172"/>
    </source>
</evidence>
<protein>
    <recommendedName>
        <fullName evidence="6">Holliday junction branch migration complex subunit RuvA</fullName>
    </recommendedName>
</protein>
<feature type="region of interest" description="Domain III" evidence="6">
    <location>
        <begin position="145"/>
        <end position="185"/>
    </location>
</feature>
<dbReference type="InterPro" id="IPR000085">
    <property type="entry name" value="RuvA"/>
</dbReference>
<dbReference type="Pfam" id="PF01330">
    <property type="entry name" value="RuvA_N"/>
    <property type="match status" value="1"/>
</dbReference>
<keyword evidence="5 6" id="KW-0234">DNA repair</keyword>
<feature type="region of interest" description="Domain II" evidence="6">
    <location>
        <begin position="64"/>
        <end position="141"/>
    </location>
</feature>
<dbReference type="Pfam" id="PF07499">
    <property type="entry name" value="RuvA_C"/>
    <property type="match status" value="1"/>
</dbReference>
<dbReference type="AlphaFoldDB" id="A0A2M6WSY4"/>
<dbReference type="SMART" id="SM00278">
    <property type="entry name" value="HhH1"/>
    <property type="match status" value="2"/>
</dbReference>
<organism evidence="8 9">
    <name type="scientific">Candidatus Falkowbacteria bacterium CG10_big_fil_rev_8_21_14_0_10_37_14</name>
    <dbReference type="NCBI Taxonomy" id="1974561"/>
    <lineage>
        <taxon>Bacteria</taxon>
        <taxon>Candidatus Falkowiibacteriota</taxon>
    </lineage>
</organism>
<dbReference type="CDD" id="cd14332">
    <property type="entry name" value="UBA_RuvA_C"/>
    <property type="match status" value="1"/>
</dbReference>
<dbReference type="InterPro" id="IPR011114">
    <property type="entry name" value="RuvA_C"/>
</dbReference>
<feature type="domain" description="Helix-hairpin-helix DNA-binding motif class 1" evidence="7">
    <location>
        <begin position="107"/>
        <end position="126"/>
    </location>
</feature>
<evidence type="ECO:0000256" key="2">
    <source>
        <dbReference type="ARBA" id="ARBA00022763"/>
    </source>
</evidence>
<dbReference type="InterPro" id="IPR036267">
    <property type="entry name" value="RuvA_C_sf"/>
</dbReference>
<dbReference type="GO" id="GO:0005524">
    <property type="term" value="F:ATP binding"/>
    <property type="evidence" value="ECO:0007669"/>
    <property type="project" value="InterPro"/>
</dbReference>
<dbReference type="GO" id="GO:0000400">
    <property type="term" value="F:four-way junction DNA binding"/>
    <property type="evidence" value="ECO:0007669"/>
    <property type="project" value="UniProtKB-UniRule"/>
</dbReference>
<dbReference type="InterPro" id="IPR010994">
    <property type="entry name" value="RuvA_2-like"/>
</dbReference>
<comment type="caution">
    <text evidence="8">The sequence shown here is derived from an EMBL/GenBank/DDBJ whole genome shotgun (WGS) entry which is preliminary data.</text>
</comment>
<dbReference type="Gene3D" id="2.40.50.140">
    <property type="entry name" value="Nucleic acid-binding proteins"/>
    <property type="match status" value="1"/>
</dbReference>
<dbReference type="SUPFAM" id="SSF46929">
    <property type="entry name" value="DNA helicase RuvA subunit, C-terminal domain"/>
    <property type="match status" value="1"/>
</dbReference>
<keyword evidence="3 6" id="KW-0238">DNA-binding</keyword>
<name>A0A2M6WSY4_9BACT</name>
<dbReference type="GO" id="GO:0005737">
    <property type="term" value="C:cytoplasm"/>
    <property type="evidence" value="ECO:0007669"/>
    <property type="project" value="UniProtKB-SubCell"/>
</dbReference>
<evidence type="ECO:0000259" key="7">
    <source>
        <dbReference type="SMART" id="SM00278"/>
    </source>
</evidence>
<comment type="caution">
    <text evidence="6">Lacks conserved residue(s) required for the propagation of feature annotation.</text>
</comment>
<feature type="domain" description="Helix-hairpin-helix DNA-binding motif class 1" evidence="7">
    <location>
        <begin position="72"/>
        <end position="91"/>
    </location>
</feature>
<evidence type="ECO:0000313" key="9">
    <source>
        <dbReference type="Proteomes" id="UP000228533"/>
    </source>
</evidence>
<dbReference type="GO" id="GO:0009379">
    <property type="term" value="C:Holliday junction helicase complex"/>
    <property type="evidence" value="ECO:0007669"/>
    <property type="project" value="InterPro"/>
</dbReference>
<dbReference type="NCBIfam" id="TIGR00084">
    <property type="entry name" value="ruvA"/>
    <property type="match status" value="1"/>
</dbReference>
<dbReference type="GO" id="GO:0006310">
    <property type="term" value="P:DNA recombination"/>
    <property type="evidence" value="ECO:0007669"/>
    <property type="project" value="UniProtKB-UniRule"/>
</dbReference>
<evidence type="ECO:0000256" key="6">
    <source>
        <dbReference type="HAMAP-Rule" id="MF_00031"/>
    </source>
</evidence>
<proteinExistence type="inferred from homology"/>
<keyword evidence="2 6" id="KW-0227">DNA damage</keyword>